<dbReference type="Pfam" id="PF00005">
    <property type="entry name" value="ABC_tran"/>
    <property type="match status" value="1"/>
</dbReference>
<evidence type="ECO:0000256" key="2">
    <source>
        <dbReference type="ARBA" id="ARBA00022448"/>
    </source>
</evidence>
<organism evidence="7 8">
    <name type="scientific">Chitinophaga flava</name>
    <dbReference type="NCBI Taxonomy" id="2259036"/>
    <lineage>
        <taxon>Bacteria</taxon>
        <taxon>Pseudomonadati</taxon>
        <taxon>Bacteroidota</taxon>
        <taxon>Chitinophagia</taxon>
        <taxon>Chitinophagales</taxon>
        <taxon>Chitinophagaceae</taxon>
        <taxon>Chitinophaga</taxon>
    </lineage>
</organism>
<sequence length="251" mass="27959">MITLKGISKSFQRKLVLDDIHLTVQPHDICCLLGKNGAGKSTLINIIARLISQDKGEVLIKGQVFDNNKILIKEKIGLVSQFDYLIEQLTGYQYLEFSGLLYKMAPADIKERINSLSLFFFENTTDIHQLIKGYSSGMRMKLNIMAALLHKPDILLLDEPFANLDPVTCHKLAGFLQEFAAAPGKLVLISSHDLLYVDKIATRLCVLHDKKVAFDGDKESFTNGGAKDLDKQLLELINPAGINTASLNWLT</sequence>
<dbReference type="SUPFAM" id="SSF52540">
    <property type="entry name" value="P-loop containing nucleoside triphosphate hydrolases"/>
    <property type="match status" value="1"/>
</dbReference>
<dbReference type="CDD" id="cd03230">
    <property type="entry name" value="ABC_DR_subfamily_A"/>
    <property type="match status" value="1"/>
</dbReference>
<proteinExistence type="inferred from homology"/>
<accession>A0A365XTQ2</accession>
<comment type="caution">
    <text evidence="7">The sequence shown here is derived from an EMBL/GenBank/DDBJ whole genome shotgun (WGS) entry which is preliminary data.</text>
</comment>
<evidence type="ECO:0000256" key="3">
    <source>
        <dbReference type="ARBA" id="ARBA00022458"/>
    </source>
</evidence>
<dbReference type="Gene3D" id="3.40.50.300">
    <property type="entry name" value="P-loop containing nucleotide triphosphate hydrolases"/>
    <property type="match status" value="1"/>
</dbReference>
<protein>
    <submittedName>
        <fullName evidence="7">ABC transporter ATP-binding protein</fullName>
    </submittedName>
</protein>
<reference evidence="7 8" key="1">
    <citation type="submission" date="2018-05" db="EMBL/GenBank/DDBJ databases">
        <title>Chitinophaga sp. K3CV102501T nov., isolated from isolated from a monsoon evergreen broad-leaved forest soil.</title>
        <authorList>
            <person name="Lv Y."/>
        </authorList>
    </citation>
    <scope>NUCLEOTIDE SEQUENCE [LARGE SCALE GENOMIC DNA]</scope>
    <source>
        <strain evidence="7 8">GDMCC 1.1325</strain>
    </source>
</reference>
<keyword evidence="5 7" id="KW-0067">ATP-binding</keyword>
<evidence type="ECO:0000313" key="7">
    <source>
        <dbReference type="EMBL" id="RBL88965.1"/>
    </source>
</evidence>
<dbReference type="PANTHER" id="PTHR42711">
    <property type="entry name" value="ABC TRANSPORTER ATP-BINDING PROTEIN"/>
    <property type="match status" value="1"/>
</dbReference>
<comment type="similarity">
    <text evidence="1">Belongs to the ABC transporter superfamily.</text>
</comment>
<dbReference type="SMART" id="SM00382">
    <property type="entry name" value="AAA"/>
    <property type="match status" value="1"/>
</dbReference>
<gene>
    <name evidence="7" type="ORF">DF182_20690</name>
</gene>
<feature type="domain" description="ABC transporter" evidence="6">
    <location>
        <begin position="2"/>
        <end position="234"/>
    </location>
</feature>
<evidence type="ECO:0000256" key="4">
    <source>
        <dbReference type="ARBA" id="ARBA00022741"/>
    </source>
</evidence>
<dbReference type="PROSITE" id="PS50893">
    <property type="entry name" value="ABC_TRANSPORTER_2"/>
    <property type="match status" value="1"/>
</dbReference>
<dbReference type="EMBL" id="QFFJ01000002">
    <property type="protein sequence ID" value="RBL88965.1"/>
    <property type="molecule type" value="Genomic_DNA"/>
</dbReference>
<dbReference type="Proteomes" id="UP000253410">
    <property type="component" value="Unassembled WGS sequence"/>
</dbReference>
<dbReference type="OrthoDB" id="9808363at2"/>
<dbReference type="PANTHER" id="PTHR42711:SF5">
    <property type="entry name" value="ABC TRANSPORTER ATP-BINDING PROTEIN NATA"/>
    <property type="match status" value="1"/>
</dbReference>
<evidence type="ECO:0000313" key="8">
    <source>
        <dbReference type="Proteomes" id="UP000253410"/>
    </source>
</evidence>
<dbReference type="AlphaFoldDB" id="A0A365XTQ2"/>
<evidence type="ECO:0000256" key="1">
    <source>
        <dbReference type="ARBA" id="ARBA00005417"/>
    </source>
</evidence>
<keyword evidence="4" id="KW-0547">Nucleotide-binding</keyword>
<keyword evidence="8" id="KW-1185">Reference proteome</keyword>
<dbReference type="RefSeq" id="WP_113617708.1">
    <property type="nucleotide sequence ID" value="NZ_QFFJ01000002.1"/>
</dbReference>
<keyword evidence="2" id="KW-0813">Transport</keyword>
<dbReference type="GO" id="GO:0016887">
    <property type="term" value="F:ATP hydrolysis activity"/>
    <property type="evidence" value="ECO:0007669"/>
    <property type="project" value="InterPro"/>
</dbReference>
<dbReference type="InterPro" id="IPR003593">
    <property type="entry name" value="AAA+_ATPase"/>
</dbReference>
<dbReference type="GO" id="GO:0005524">
    <property type="term" value="F:ATP binding"/>
    <property type="evidence" value="ECO:0007669"/>
    <property type="project" value="UniProtKB-KW"/>
</dbReference>
<evidence type="ECO:0000259" key="6">
    <source>
        <dbReference type="PROSITE" id="PS50893"/>
    </source>
</evidence>
<dbReference type="InterPro" id="IPR050763">
    <property type="entry name" value="ABC_transporter_ATP-binding"/>
</dbReference>
<name>A0A365XTQ2_9BACT</name>
<dbReference type="InterPro" id="IPR027417">
    <property type="entry name" value="P-loop_NTPase"/>
</dbReference>
<dbReference type="InterPro" id="IPR003439">
    <property type="entry name" value="ABC_transporter-like_ATP-bd"/>
</dbReference>
<evidence type="ECO:0000256" key="5">
    <source>
        <dbReference type="ARBA" id="ARBA00022840"/>
    </source>
</evidence>
<keyword evidence="3" id="KW-0536">Nodulation</keyword>